<name>A0AAV0PBA5_9ROSI</name>
<evidence type="ECO:0000313" key="2">
    <source>
        <dbReference type="EMBL" id="CAI0468324.1"/>
    </source>
</evidence>
<gene>
    <name evidence="2" type="ORF">LITE_LOCUS37759</name>
</gene>
<feature type="region of interest" description="Disordered" evidence="1">
    <location>
        <begin position="1"/>
        <end position="42"/>
    </location>
</feature>
<dbReference type="Proteomes" id="UP001154282">
    <property type="component" value="Unassembled WGS sequence"/>
</dbReference>
<feature type="compositionally biased region" description="Polar residues" evidence="1">
    <location>
        <begin position="1"/>
        <end position="12"/>
    </location>
</feature>
<dbReference type="EMBL" id="CAMGYJ010000008">
    <property type="protein sequence ID" value="CAI0468324.1"/>
    <property type="molecule type" value="Genomic_DNA"/>
</dbReference>
<feature type="non-terminal residue" evidence="2">
    <location>
        <position position="1"/>
    </location>
</feature>
<feature type="region of interest" description="Disordered" evidence="1">
    <location>
        <begin position="116"/>
        <end position="146"/>
    </location>
</feature>
<feature type="compositionally biased region" description="Basic and acidic residues" evidence="1">
    <location>
        <begin position="15"/>
        <end position="25"/>
    </location>
</feature>
<accession>A0AAV0PBA5</accession>
<keyword evidence="3" id="KW-1185">Reference proteome</keyword>
<proteinExistence type="predicted"/>
<dbReference type="AlphaFoldDB" id="A0AAV0PBA5"/>
<feature type="compositionally biased region" description="Basic and acidic residues" evidence="1">
    <location>
        <begin position="131"/>
        <end position="146"/>
    </location>
</feature>
<protein>
    <submittedName>
        <fullName evidence="2">Uncharacterized protein</fullName>
    </submittedName>
</protein>
<reference evidence="2" key="1">
    <citation type="submission" date="2022-08" db="EMBL/GenBank/DDBJ databases">
        <authorList>
            <person name="Gutierrez-Valencia J."/>
        </authorList>
    </citation>
    <scope>NUCLEOTIDE SEQUENCE</scope>
</reference>
<comment type="caution">
    <text evidence="2">The sequence shown here is derived from an EMBL/GenBank/DDBJ whole genome shotgun (WGS) entry which is preliminary data.</text>
</comment>
<sequence length="146" mass="15138">PEHLSPSASWSLPRTDPRGCRDGGRKPSVSGDDDEGDFLHGPDFGQRGVDVFGLELLVDVVEDLDEGLGEGAAVDDGLLGAADFGGGDELHGLGDLLGILDGFDSGSELAEVALNRGNRGGSGGGRRGRIGRWDLERRDGGAEGER</sequence>
<evidence type="ECO:0000313" key="3">
    <source>
        <dbReference type="Proteomes" id="UP001154282"/>
    </source>
</evidence>
<organism evidence="2 3">
    <name type="scientific">Linum tenue</name>
    <dbReference type="NCBI Taxonomy" id="586396"/>
    <lineage>
        <taxon>Eukaryota</taxon>
        <taxon>Viridiplantae</taxon>
        <taxon>Streptophyta</taxon>
        <taxon>Embryophyta</taxon>
        <taxon>Tracheophyta</taxon>
        <taxon>Spermatophyta</taxon>
        <taxon>Magnoliopsida</taxon>
        <taxon>eudicotyledons</taxon>
        <taxon>Gunneridae</taxon>
        <taxon>Pentapetalae</taxon>
        <taxon>rosids</taxon>
        <taxon>fabids</taxon>
        <taxon>Malpighiales</taxon>
        <taxon>Linaceae</taxon>
        <taxon>Linum</taxon>
    </lineage>
</organism>
<evidence type="ECO:0000256" key="1">
    <source>
        <dbReference type="SAM" id="MobiDB-lite"/>
    </source>
</evidence>